<feature type="region of interest" description="Disordered" evidence="1">
    <location>
        <begin position="364"/>
        <end position="391"/>
    </location>
</feature>
<proteinExistence type="predicted"/>
<feature type="compositionally biased region" description="Gly residues" evidence="1">
    <location>
        <begin position="463"/>
        <end position="475"/>
    </location>
</feature>
<accession>A0A0C2X754</accession>
<evidence type="ECO:0000313" key="2">
    <source>
        <dbReference type="EMBL" id="KIL65126.1"/>
    </source>
</evidence>
<feature type="compositionally biased region" description="Low complexity" evidence="1">
    <location>
        <begin position="1"/>
        <end position="13"/>
    </location>
</feature>
<feature type="compositionally biased region" description="Basic and acidic residues" evidence="1">
    <location>
        <begin position="249"/>
        <end position="258"/>
    </location>
</feature>
<dbReference type="AlphaFoldDB" id="A0A0C2X754"/>
<feature type="compositionally biased region" description="Basic and acidic residues" evidence="1">
    <location>
        <begin position="364"/>
        <end position="375"/>
    </location>
</feature>
<dbReference type="EMBL" id="KN818244">
    <property type="protein sequence ID" value="KIL65126.1"/>
    <property type="molecule type" value="Genomic_DNA"/>
</dbReference>
<feature type="compositionally biased region" description="Polar residues" evidence="1">
    <location>
        <begin position="94"/>
        <end position="104"/>
    </location>
</feature>
<feature type="region of interest" description="Disordered" evidence="1">
    <location>
        <begin position="533"/>
        <end position="553"/>
    </location>
</feature>
<evidence type="ECO:0008006" key="4">
    <source>
        <dbReference type="Google" id="ProtNLM"/>
    </source>
</evidence>
<name>A0A0C2X754_AMAMK</name>
<dbReference type="Proteomes" id="UP000054549">
    <property type="component" value="Unassembled WGS sequence"/>
</dbReference>
<feature type="region of interest" description="Disordered" evidence="1">
    <location>
        <begin position="1"/>
        <end position="59"/>
    </location>
</feature>
<dbReference type="STRING" id="946122.A0A0C2X754"/>
<feature type="compositionally biased region" description="Polar residues" evidence="1">
    <location>
        <begin position="376"/>
        <end position="389"/>
    </location>
</feature>
<evidence type="ECO:0000256" key="1">
    <source>
        <dbReference type="SAM" id="MobiDB-lite"/>
    </source>
</evidence>
<dbReference type="HOGENOM" id="CLU_412750_0_0_1"/>
<feature type="region of interest" description="Disordered" evidence="1">
    <location>
        <begin position="72"/>
        <end position="180"/>
    </location>
</feature>
<organism evidence="2 3">
    <name type="scientific">Amanita muscaria (strain Koide BX008)</name>
    <dbReference type="NCBI Taxonomy" id="946122"/>
    <lineage>
        <taxon>Eukaryota</taxon>
        <taxon>Fungi</taxon>
        <taxon>Dikarya</taxon>
        <taxon>Basidiomycota</taxon>
        <taxon>Agaricomycotina</taxon>
        <taxon>Agaricomycetes</taxon>
        <taxon>Agaricomycetidae</taxon>
        <taxon>Agaricales</taxon>
        <taxon>Pluteineae</taxon>
        <taxon>Amanitaceae</taxon>
        <taxon>Amanita</taxon>
    </lineage>
</organism>
<feature type="region of interest" description="Disordered" evidence="1">
    <location>
        <begin position="229"/>
        <end position="278"/>
    </location>
</feature>
<reference evidence="2 3" key="1">
    <citation type="submission" date="2014-04" db="EMBL/GenBank/DDBJ databases">
        <title>Evolutionary Origins and Diversification of the Mycorrhizal Mutualists.</title>
        <authorList>
            <consortium name="DOE Joint Genome Institute"/>
            <consortium name="Mycorrhizal Genomics Consortium"/>
            <person name="Kohler A."/>
            <person name="Kuo A."/>
            <person name="Nagy L.G."/>
            <person name="Floudas D."/>
            <person name="Copeland A."/>
            <person name="Barry K.W."/>
            <person name="Cichocki N."/>
            <person name="Veneault-Fourrey C."/>
            <person name="LaButti K."/>
            <person name="Lindquist E.A."/>
            <person name="Lipzen A."/>
            <person name="Lundell T."/>
            <person name="Morin E."/>
            <person name="Murat C."/>
            <person name="Riley R."/>
            <person name="Ohm R."/>
            <person name="Sun H."/>
            <person name="Tunlid A."/>
            <person name="Henrissat B."/>
            <person name="Grigoriev I.V."/>
            <person name="Hibbett D.S."/>
            <person name="Martin F."/>
        </authorList>
    </citation>
    <scope>NUCLEOTIDE SEQUENCE [LARGE SCALE GENOMIC DNA]</scope>
    <source>
        <strain evidence="2 3">Koide BX008</strain>
    </source>
</reference>
<protein>
    <recommendedName>
        <fullName evidence="4">NYN domain-containing protein</fullName>
    </recommendedName>
</protein>
<dbReference type="InParanoid" id="A0A0C2X754"/>
<dbReference type="OrthoDB" id="5590473at2759"/>
<feature type="compositionally biased region" description="Basic and acidic residues" evidence="1">
    <location>
        <begin position="145"/>
        <end position="165"/>
    </location>
</feature>
<feature type="compositionally biased region" description="Basic residues" evidence="1">
    <location>
        <begin position="26"/>
        <end position="36"/>
    </location>
</feature>
<gene>
    <name evidence="2" type="ORF">M378DRAFT_10998</name>
</gene>
<sequence>MTRSTSNSATSASDLMLLPSPEQPKHTPRKKKKQKKTPVTSPITVKEKKSPSKHGVSGNVTPVMAMSILRPDGTIIGGGVTPGMAIRTKRRSTGSDSYLGSGTLTPRVGGSGLWTAQGESTEPDAEDLAEVDVTPKKKKKNRKGKEKDDKPTLSHSRSVPEMKHEDDEEIFGPAAKKGGKYPSLNIAKAQSHAVNTKRARLQGLARQLQELYPEDKRCLDRVLRSLASQKKEKGKGRRAKVLESSEEELVGRIRGELDGDREDEELDPRGRPPRKGDPLIHVFIDHSNILFGLLSYLKRHPPKRPLPPTPSSTISSASTFKPRHKSASSISSAPSSPTDAVGGSIPLPSFATARNTKALVRINERDNSNTEEHENGSNSKSTGTNGTNQRHMRYLSHSALTLILERGRPVTRRVLVTSSPLYQPVDGMERLGYQVSIFLRVPDLGDGMDRDRPNKSLKRNSGSGYGSGSGSGSGPGIPIPNKRATHARQVSSNGGAADFLSVPGSKGTVSAPSSYASPAGLHLHSAMLARSSAGFSNNSQGNGAGSGGGTPHRIRFREQGVDELLQLKLHQALAAEDDVPAGATIVLATGDGNVGQFNEEGFLGPVRTALKRGWRVELYSWESGLSRAWKREFGRDSEWGKSGMFRIYGMEQFASSLVEDGWVDV</sequence>
<feature type="compositionally biased region" description="Basic and acidic residues" evidence="1">
    <location>
        <begin position="267"/>
        <end position="278"/>
    </location>
</feature>
<feature type="region of interest" description="Disordered" evidence="1">
    <location>
        <begin position="302"/>
        <end position="348"/>
    </location>
</feature>
<feature type="region of interest" description="Disordered" evidence="1">
    <location>
        <begin position="443"/>
        <end position="499"/>
    </location>
</feature>
<feature type="compositionally biased region" description="Low complexity" evidence="1">
    <location>
        <begin position="311"/>
        <end position="320"/>
    </location>
</feature>
<feature type="compositionally biased region" description="Acidic residues" evidence="1">
    <location>
        <begin position="121"/>
        <end position="130"/>
    </location>
</feature>
<evidence type="ECO:0000313" key="3">
    <source>
        <dbReference type="Proteomes" id="UP000054549"/>
    </source>
</evidence>
<dbReference type="CDD" id="cd18724">
    <property type="entry name" value="PIN_LabA-like"/>
    <property type="match status" value="1"/>
</dbReference>
<keyword evidence="3" id="KW-1185">Reference proteome</keyword>
<feature type="compositionally biased region" description="Low complexity" evidence="1">
    <location>
        <begin position="327"/>
        <end position="337"/>
    </location>
</feature>